<dbReference type="PROSITE" id="PS51127">
    <property type="entry name" value="BIG1"/>
    <property type="match status" value="1"/>
</dbReference>
<evidence type="ECO:0000313" key="4">
    <source>
        <dbReference type="Proteomes" id="UP000000445"/>
    </source>
</evidence>
<dbReference type="EMBL" id="CP000916">
    <property type="protein sequence ID" value="ACM22190.1"/>
    <property type="molecule type" value="Genomic_DNA"/>
</dbReference>
<dbReference type="AlphaFoldDB" id="B9KAZ4"/>
<dbReference type="KEGG" id="tna:CTN_0014"/>
<dbReference type="Gene3D" id="2.60.40.10">
    <property type="entry name" value="Immunoglobulins"/>
    <property type="match status" value="1"/>
</dbReference>
<evidence type="ECO:0000256" key="1">
    <source>
        <dbReference type="ARBA" id="ARBA00010116"/>
    </source>
</evidence>
<sequence>MRRKRSLRWFLLIVVSALFLSGCMPEIYTHASTPSTIIADNETHIAGRYAFVDVQVLDEYGLPVSGEDVSFYVDGAFLGEATTDTSGVARIGFFSPSEKTYTFTAVAGGVSRSFDVSFTKPKWLFIVWMAADNNLYYYSEDDLSEMRNASGSVSVVVVYDGVEIGDGVLVLDENGNWQAVVGMVGIDFNSGSYTNLEAWLEMILNQFDADRYALVIWDHGSAWIGDSYYISTKAVGFDETRGTAIAVADLRKALENALSGDKLDILGFDACLMGSLEVIYELRNTADYIVASSFNEPAEGWDYSFLGEIASDSTPLDVASMIVDSYREYYSSYDYYRQIGLSLAVYDTSQVEVFVSDLNLFISDLKADLSKVDAVYSDVVKSYIDDYNQTVLVDLGDFIDKWVSSRITAAPDPRSVVVYSYGEISYSEMARQPLSSPISIFMPESMLCYQDYWEDYQTLSFPYDTQWDEFLEYWLN</sequence>
<protein>
    <submittedName>
        <fullName evidence="3">Clostripain-related protein</fullName>
    </submittedName>
</protein>
<dbReference type="PROSITE" id="PS51257">
    <property type="entry name" value="PROKAR_LIPOPROTEIN"/>
    <property type="match status" value="1"/>
</dbReference>
<dbReference type="SUPFAM" id="SSF49373">
    <property type="entry name" value="Invasin/intimin cell-adhesion fragments"/>
    <property type="match status" value="1"/>
</dbReference>
<organism evidence="3 4">
    <name type="scientific">Thermotoga neapolitana (strain ATCC 49049 / DSM 4359 / NBRC 107923 / NS-E)</name>
    <dbReference type="NCBI Taxonomy" id="309803"/>
    <lineage>
        <taxon>Bacteria</taxon>
        <taxon>Thermotogati</taxon>
        <taxon>Thermotogota</taxon>
        <taxon>Thermotogae</taxon>
        <taxon>Thermotogales</taxon>
        <taxon>Thermotogaceae</taxon>
        <taxon>Thermotoga</taxon>
    </lineage>
</organism>
<name>B9KAZ4_THENN</name>
<evidence type="ECO:0000313" key="3">
    <source>
        <dbReference type="EMBL" id="ACM22190.1"/>
    </source>
</evidence>
<dbReference type="SMART" id="SM00634">
    <property type="entry name" value="BID_1"/>
    <property type="match status" value="1"/>
</dbReference>
<dbReference type="InterPro" id="IPR008964">
    <property type="entry name" value="Invasin/intimin_cell_adhesion"/>
</dbReference>
<dbReference type="PANTHER" id="PTHR37835">
    <property type="entry name" value="ALPHA-CLOSTRIPAIN"/>
    <property type="match status" value="1"/>
</dbReference>
<dbReference type="Proteomes" id="UP000000445">
    <property type="component" value="Chromosome"/>
</dbReference>
<dbReference type="Gene3D" id="3.40.50.11970">
    <property type="match status" value="1"/>
</dbReference>
<dbReference type="InterPro" id="IPR003344">
    <property type="entry name" value="Big_1_dom"/>
</dbReference>
<dbReference type="InterPro" id="IPR005077">
    <property type="entry name" value="Peptidase_C11"/>
</dbReference>
<dbReference type="eggNOG" id="COG1716">
    <property type="taxonomic scope" value="Bacteria"/>
</dbReference>
<dbReference type="InterPro" id="IPR013783">
    <property type="entry name" value="Ig-like_fold"/>
</dbReference>
<feature type="domain" description="Big-1" evidence="2">
    <location>
        <begin position="27"/>
        <end position="119"/>
    </location>
</feature>
<evidence type="ECO:0000259" key="2">
    <source>
        <dbReference type="PROSITE" id="PS51127"/>
    </source>
</evidence>
<dbReference type="PANTHER" id="PTHR37835:SF1">
    <property type="entry name" value="ALPHA-CLOSTRIPAIN"/>
    <property type="match status" value="1"/>
</dbReference>
<dbReference type="HOGENOM" id="CLU_034651_0_0_0"/>
<proteinExistence type="inferred from homology"/>
<accession>B9KAZ4</accession>
<dbReference type="STRING" id="309803.CTN_0014"/>
<reference evidence="3 4" key="1">
    <citation type="journal article" date="2009" name="Biosci. Biotechnol. Biochem.">
        <title>WeGAS: a web-based microbial genome annotation system.</title>
        <authorList>
            <person name="Lee D."/>
            <person name="Seo H."/>
            <person name="Park C."/>
            <person name="Park K."/>
        </authorList>
    </citation>
    <scope>NUCLEOTIDE SEQUENCE [LARGE SCALE GENOMIC DNA]</scope>
    <source>
        <strain evidence="4">ATCC 49049 / DSM 4359 / NBRC 107923 / NS-E</strain>
    </source>
</reference>
<dbReference type="Pfam" id="PF03415">
    <property type="entry name" value="Peptidase_C11"/>
    <property type="match status" value="1"/>
</dbReference>
<comment type="similarity">
    <text evidence="1">Belongs to the intimin/invasin family.</text>
</comment>
<gene>
    <name evidence="3" type="ordered locus">CTN_0014</name>
</gene>
<keyword evidence="4" id="KW-1185">Reference proteome</keyword>